<dbReference type="InterPro" id="IPR046357">
    <property type="entry name" value="PPIase_dom_sf"/>
</dbReference>
<comment type="caution">
    <text evidence="8">The sequence shown here is derived from an EMBL/GenBank/DDBJ whole genome shotgun (WGS) entry which is preliminary data.</text>
</comment>
<keyword evidence="4 5" id="KW-0413">Isomerase</keyword>
<evidence type="ECO:0000256" key="5">
    <source>
        <dbReference type="PROSITE-ProRule" id="PRU00277"/>
    </source>
</evidence>
<dbReference type="SUPFAM" id="SSF54534">
    <property type="entry name" value="FKBP-like"/>
    <property type="match status" value="1"/>
</dbReference>
<feature type="domain" description="PPIase FKBP-type" evidence="7">
    <location>
        <begin position="64"/>
        <end position="147"/>
    </location>
</feature>
<comment type="similarity">
    <text evidence="2 6">Belongs to the FKBP-type PPIase family.</text>
</comment>
<dbReference type="Gene3D" id="3.10.50.40">
    <property type="match status" value="1"/>
</dbReference>
<evidence type="ECO:0000256" key="6">
    <source>
        <dbReference type="RuleBase" id="RU003915"/>
    </source>
</evidence>
<dbReference type="Proteomes" id="UP001138540">
    <property type="component" value="Unassembled WGS sequence"/>
</dbReference>
<organism evidence="8 9">
    <name type="scientific">Sphingobium lignivorans</name>
    <dbReference type="NCBI Taxonomy" id="2735886"/>
    <lineage>
        <taxon>Bacteria</taxon>
        <taxon>Pseudomonadati</taxon>
        <taxon>Pseudomonadota</taxon>
        <taxon>Alphaproteobacteria</taxon>
        <taxon>Sphingomonadales</taxon>
        <taxon>Sphingomonadaceae</taxon>
        <taxon>Sphingobium</taxon>
    </lineage>
</organism>
<evidence type="ECO:0000313" key="8">
    <source>
        <dbReference type="EMBL" id="MBB5984830.1"/>
    </source>
</evidence>
<dbReference type="RefSeq" id="WP_184150460.1">
    <property type="nucleotide sequence ID" value="NZ_JACHKA010000001.1"/>
</dbReference>
<keyword evidence="3 5" id="KW-0697">Rotamase</keyword>
<keyword evidence="9" id="KW-1185">Reference proteome</keyword>
<dbReference type="EC" id="5.2.1.8" evidence="6"/>
<dbReference type="PROSITE" id="PS50059">
    <property type="entry name" value="FKBP_PPIASE"/>
    <property type="match status" value="1"/>
</dbReference>
<evidence type="ECO:0000259" key="7">
    <source>
        <dbReference type="PROSITE" id="PS50059"/>
    </source>
</evidence>
<reference evidence="8 9" key="1">
    <citation type="submission" date="2020-08" db="EMBL/GenBank/DDBJ databases">
        <title>Exploring microbial biodiversity for novel pathways involved in the catabolism of aromatic compounds derived from lignin.</title>
        <authorList>
            <person name="Elkins J."/>
        </authorList>
    </citation>
    <scope>NUCLEOTIDE SEQUENCE [LARGE SCALE GENOMIC DNA]</scope>
    <source>
        <strain evidence="8 9">B1D3A</strain>
    </source>
</reference>
<comment type="catalytic activity">
    <reaction evidence="1 5 6">
        <text>[protein]-peptidylproline (omega=180) = [protein]-peptidylproline (omega=0)</text>
        <dbReference type="Rhea" id="RHEA:16237"/>
        <dbReference type="Rhea" id="RHEA-COMP:10747"/>
        <dbReference type="Rhea" id="RHEA-COMP:10748"/>
        <dbReference type="ChEBI" id="CHEBI:83833"/>
        <dbReference type="ChEBI" id="CHEBI:83834"/>
        <dbReference type="EC" id="5.2.1.8"/>
    </reaction>
</comment>
<accession>A0ABR6NC25</accession>
<evidence type="ECO:0000256" key="4">
    <source>
        <dbReference type="ARBA" id="ARBA00023235"/>
    </source>
</evidence>
<name>A0ABR6NC25_9SPHN</name>
<protein>
    <recommendedName>
        <fullName evidence="6">Peptidyl-prolyl cis-trans isomerase</fullName>
        <ecNumber evidence="6">5.2.1.8</ecNumber>
    </recommendedName>
</protein>
<dbReference type="EMBL" id="JACHKA010000001">
    <property type="protein sequence ID" value="MBB5984830.1"/>
    <property type="molecule type" value="Genomic_DNA"/>
</dbReference>
<dbReference type="InterPro" id="IPR001179">
    <property type="entry name" value="PPIase_FKBP_dom"/>
</dbReference>
<evidence type="ECO:0000256" key="3">
    <source>
        <dbReference type="ARBA" id="ARBA00023110"/>
    </source>
</evidence>
<dbReference type="Pfam" id="PF00254">
    <property type="entry name" value="FKBP_C"/>
    <property type="match status" value="1"/>
</dbReference>
<dbReference type="PANTHER" id="PTHR43811">
    <property type="entry name" value="FKBP-TYPE PEPTIDYL-PROLYL CIS-TRANS ISOMERASE FKPA"/>
    <property type="match status" value="1"/>
</dbReference>
<dbReference type="PANTHER" id="PTHR43811:SF19">
    <property type="entry name" value="39 KDA FK506-BINDING NUCLEAR PROTEIN"/>
    <property type="match status" value="1"/>
</dbReference>
<evidence type="ECO:0000256" key="2">
    <source>
        <dbReference type="ARBA" id="ARBA00006577"/>
    </source>
</evidence>
<gene>
    <name evidence="8" type="ORF">HNP60_000804</name>
</gene>
<proteinExistence type="inferred from homology"/>
<evidence type="ECO:0000256" key="1">
    <source>
        <dbReference type="ARBA" id="ARBA00000971"/>
    </source>
</evidence>
<evidence type="ECO:0000313" key="9">
    <source>
        <dbReference type="Proteomes" id="UP001138540"/>
    </source>
</evidence>
<sequence>MSVTAVPLRPIQRGSVRRFWLAAILVLALAFVLAWAGSQQFGRTESGLRYQITQQGTGGSPTREDFALVAYKGMLPDGTVFDENPGAPMELASTVPGFSEAVTLLKKGGSLRVWIPAELGYGANPPPGGAIPPDSPLQFDIRLIEFKTRAEIMETQRMMQMQQMMQQQMGGPPPEAMEQGGQP</sequence>